<evidence type="ECO:0000313" key="3">
    <source>
        <dbReference type="Proteomes" id="UP001165065"/>
    </source>
</evidence>
<proteinExistence type="predicted"/>
<organism evidence="2 3">
    <name type="scientific">Triparma columacea</name>
    <dbReference type="NCBI Taxonomy" id="722753"/>
    <lineage>
        <taxon>Eukaryota</taxon>
        <taxon>Sar</taxon>
        <taxon>Stramenopiles</taxon>
        <taxon>Ochrophyta</taxon>
        <taxon>Bolidophyceae</taxon>
        <taxon>Parmales</taxon>
        <taxon>Triparmaceae</taxon>
        <taxon>Triparma</taxon>
    </lineage>
</organism>
<gene>
    <name evidence="2" type="ORF">TrCOL_g9568</name>
</gene>
<feature type="compositionally biased region" description="Polar residues" evidence="1">
    <location>
        <begin position="23"/>
        <end position="40"/>
    </location>
</feature>
<dbReference type="Proteomes" id="UP001165065">
    <property type="component" value="Unassembled WGS sequence"/>
</dbReference>
<comment type="caution">
    <text evidence="2">The sequence shown here is derived from an EMBL/GenBank/DDBJ whole genome shotgun (WGS) entry which is preliminary data.</text>
</comment>
<feature type="compositionally biased region" description="Low complexity" evidence="1">
    <location>
        <begin position="81"/>
        <end position="98"/>
    </location>
</feature>
<evidence type="ECO:0000313" key="2">
    <source>
        <dbReference type="EMBL" id="GMI46329.1"/>
    </source>
</evidence>
<accession>A0A9W7LDA4</accession>
<dbReference type="EMBL" id="BRYA01000293">
    <property type="protein sequence ID" value="GMI46329.1"/>
    <property type="molecule type" value="Genomic_DNA"/>
</dbReference>
<protein>
    <submittedName>
        <fullName evidence="2">Uncharacterized protein</fullName>
    </submittedName>
</protein>
<sequence>MLGTSSIDSSQTSASDLDDVPPLTSTNDPSGSPLSWSVASSLAEGSLQGVNHHHKTDDQAGKERFEIQTQSMDKTESDTSAAPTAPNAPTAPTAPAPNVQAIVPSEVKLLYPNDTILADMCDRLAVLRLAVTLKEAI</sequence>
<dbReference type="AlphaFoldDB" id="A0A9W7LDA4"/>
<feature type="compositionally biased region" description="Basic and acidic residues" evidence="1">
    <location>
        <begin position="55"/>
        <end position="66"/>
    </location>
</feature>
<feature type="compositionally biased region" description="Low complexity" evidence="1">
    <location>
        <begin position="1"/>
        <end position="15"/>
    </location>
</feature>
<name>A0A9W7LDA4_9STRA</name>
<feature type="region of interest" description="Disordered" evidence="1">
    <location>
        <begin position="1"/>
        <end position="99"/>
    </location>
</feature>
<evidence type="ECO:0000256" key="1">
    <source>
        <dbReference type="SAM" id="MobiDB-lite"/>
    </source>
</evidence>
<keyword evidence="3" id="KW-1185">Reference proteome</keyword>
<reference evidence="3" key="1">
    <citation type="journal article" date="2023" name="Commun. Biol.">
        <title>Genome analysis of Parmales, the sister group of diatoms, reveals the evolutionary specialization of diatoms from phago-mixotrophs to photoautotrophs.</title>
        <authorList>
            <person name="Ban H."/>
            <person name="Sato S."/>
            <person name="Yoshikawa S."/>
            <person name="Yamada K."/>
            <person name="Nakamura Y."/>
            <person name="Ichinomiya M."/>
            <person name="Sato N."/>
            <person name="Blanc-Mathieu R."/>
            <person name="Endo H."/>
            <person name="Kuwata A."/>
            <person name="Ogata H."/>
        </authorList>
    </citation>
    <scope>NUCLEOTIDE SEQUENCE [LARGE SCALE GENOMIC DNA]</scope>
</reference>